<dbReference type="PROSITE" id="PS50181">
    <property type="entry name" value="FBOX"/>
    <property type="match status" value="1"/>
</dbReference>
<gene>
    <name evidence="3" type="ORF">ABEB36_005900</name>
</gene>
<reference evidence="3 4" key="1">
    <citation type="submission" date="2024-05" db="EMBL/GenBank/DDBJ databases">
        <title>Genetic variation in Jamaican populations of the coffee berry borer (Hypothenemus hampei).</title>
        <authorList>
            <person name="Errbii M."/>
            <person name="Myrie A."/>
        </authorList>
    </citation>
    <scope>NUCLEOTIDE SEQUENCE [LARGE SCALE GENOMIC DNA]</scope>
    <source>
        <strain evidence="3">JA-Hopewell-2020-01-JO</strain>
        <tissue evidence="3">Whole body</tissue>
    </source>
</reference>
<accession>A0ABD1EZT1</accession>
<keyword evidence="4" id="KW-1185">Reference proteome</keyword>
<feature type="domain" description="F-box" evidence="2">
    <location>
        <begin position="223"/>
        <end position="269"/>
    </location>
</feature>
<dbReference type="CDD" id="cd09917">
    <property type="entry name" value="F-box_SF"/>
    <property type="match status" value="1"/>
</dbReference>
<evidence type="ECO:0000259" key="2">
    <source>
        <dbReference type="PROSITE" id="PS50181"/>
    </source>
</evidence>
<dbReference type="Gene3D" id="3.80.10.10">
    <property type="entry name" value="Ribonuclease Inhibitor"/>
    <property type="match status" value="1"/>
</dbReference>
<dbReference type="PANTHER" id="PTHR13318:SF95">
    <property type="entry name" value="F-BOX PROTEIN YLR352W"/>
    <property type="match status" value="1"/>
</dbReference>
<name>A0ABD1EZT1_HYPHA</name>
<dbReference type="Gene3D" id="1.20.1280.50">
    <property type="match status" value="1"/>
</dbReference>
<proteinExistence type="predicted"/>
<dbReference type="SUPFAM" id="SSF52047">
    <property type="entry name" value="RNI-like"/>
    <property type="match status" value="1"/>
</dbReference>
<dbReference type="EMBL" id="JBDJPC010000004">
    <property type="protein sequence ID" value="KAL1506559.1"/>
    <property type="molecule type" value="Genomic_DNA"/>
</dbReference>
<dbReference type="InterPro" id="IPR032675">
    <property type="entry name" value="LRR_dom_sf"/>
</dbReference>
<dbReference type="Proteomes" id="UP001566132">
    <property type="component" value="Unassembled WGS sequence"/>
</dbReference>
<dbReference type="InterPro" id="IPR036047">
    <property type="entry name" value="F-box-like_dom_sf"/>
</dbReference>
<dbReference type="SUPFAM" id="SSF81383">
    <property type="entry name" value="F-box domain"/>
    <property type="match status" value="1"/>
</dbReference>
<dbReference type="SMART" id="SM00367">
    <property type="entry name" value="LRR_CC"/>
    <property type="match status" value="3"/>
</dbReference>
<evidence type="ECO:0000313" key="3">
    <source>
        <dbReference type="EMBL" id="KAL1506559.1"/>
    </source>
</evidence>
<dbReference type="SMART" id="SM00256">
    <property type="entry name" value="FBOX"/>
    <property type="match status" value="1"/>
</dbReference>
<sequence>MINQCKFFNNRRENRMENRMERHISCCLKVLPDYFYFQTNRVFSVPDFPKYVIKHRTVGSSDVLVQPIGRFHDQKSYRCQDNPFGAEHSFTFQFEGPIDITNFKMHRSWEEANVVVRIWGAWIDHPLEVIKGKWHLLYETSHSKDPSENYKGCSELITTIRIEFNSNIFMHNWTIRRLQTLTGVIPSFPLFFPLSDNVFCEEVQTLTPNVVPEREPEAEWNGKNLTEALPTEILYNIFEYLDLRNLSQCAQVNKRWNSIASDLHFYQQVDLRMYWDKINNKTLKILKNKLRRVRKLDMTWCQDSLLRRPPENRTSLTSILEGVKDTLTHLCLNYTNFVPKVMMPKIFDCPNLEELRLRKIDWRDIDSWSVPCKVLICLKTLDVSFSNIDEHDLIAILKKAPNLEHLFIDDCNRLRNVYPIVTTVVNYNPKLKSWTSSCTFHLKNNYQAYEEFGKLTELEYLDLNFGETSPYSIGCKWLECIAMNCKKLKRLELSYWPHLTDKDLMSVLTHCKELSYLYLLGSYNITSWTLSTACENLPNLRHICVSKREEISKEVVEDLAERYKHVNIYQLEYFYIVI</sequence>
<comment type="caution">
    <text evidence="3">The sequence shown here is derived from an EMBL/GenBank/DDBJ whole genome shotgun (WGS) entry which is preliminary data.</text>
</comment>
<protein>
    <recommendedName>
        <fullName evidence="2">F-box domain-containing protein</fullName>
    </recommendedName>
</protein>
<keyword evidence="1" id="KW-0833">Ubl conjugation pathway</keyword>
<dbReference type="InterPro" id="IPR006553">
    <property type="entry name" value="Leu-rich_rpt_Cys-con_subtyp"/>
</dbReference>
<dbReference type="InterPro" id="IPR001810">
    <property type="entry name" value="F-box_dom"/>
</dbReference>
<organism evidence="3 4">
    <name type="scientific">Hypothenemus hampei</name>
    <name type="common">Coffee berry borer</name>
    <dbReference type="NCBI Taxonomy" id="57062"/>
    <lineage>
        <taxon>Eukaryota</taxon>
        <taxon>Metazoa</taxon>
        <taxon>Ecdysozoa</taxon>
        <taxon>Arthropoda</taxon>
        <taxon>Hexapoda</taxon>
        <taxon>Insecta</taxon>
        <taxon>Pterygota</taxon>
        <taxon>Neoptera</taxon>
        <taxon>Endopterygota</taxon>
        <taxon>Coleoptera</taxon>
        <taxon>Polyphaga</taxon>
        <taxon>Cucujiformia</taxon>
        <taxon>Curculionidae</taxon>
        <taxon>Scolytinae</taxon>
        <taxon>Hypothenemus</taxon>
    </lineage>
</organism>
<evidence type="ECO:0000313" key="4">
    <source>
        <dbReference type="Proteomes" id="UP001566132"/>
    </source>
</evidence>
<dbReference type="AlphaFoldDB" id="A0ABD1EZT1"/>
<dbReference type="Pfam" id="PF12937">
    <property type="entry name" value="F-box-like"/>
    <property type="match status" value="1"/>
</dbReference>
<dbReference type="PANTHER" id="PTHR13318">
    <property type="entry name" value="PARTNER OF PAIRED, ISOFORM B-RELATED"/>
    <property type="match status" value="1"/>
</dbReference>
<evidence type="ECO:0000256" key="1">
    <source>
        <dbReference type="ARBA" id="ARBA00022786"/>
    </source>
</evidence>